<evidence type="ECO:0000256" key="2">
    <source>
        <dbReference type="SAM" id="MobiDB-lite"/>
    </source>
</evidence>
<feature type="domain" description="Response regulatory" evidence="3">
    <location>
        <begin position="14"/>
        <end position="133"/>
    </location>
</feature>
<dbReference type="EMBL" id="JBBUTG010000011">
    <property type="protein sequence ID" value="MEK8032659.1"/>
    <property type="molecule type" value="Genomic_DNA"/>
</dbReference>
<dbReference type="SMART" id="SM00850">
    <property type="entry name" value="LytTR"/>
    <property type="match status" value="1"/>
</dbReference>
<proteinExistence type="predicted"/>
<dbReference type="InterPro" id="IPR011006">
    <property type="entry name" value="CheY-like_superfamily"/>
</dbReference>
<dbReference type="Pfam" id="PF00072">
    <property type="entry name" value="Response_reg"/>
    <property type="match status" value="1"/>
</dbReference>
<evidence type="ECO:0000256" key="1">
    <source>
        <dbReference type="PROSITE-ProRule" id="PRU00169"/>
    </source>
</evidence>
<organism evidence="5 6">
    <name type="scientific">Ideonella lacteola</name>
    <dbReference type="NCBI Taxonomy" id="2984193"/>
    <lineage>
        <taxon>Bacteria</taxon>
        <taxon>Pseudomonadati</taxon>
        <taxon>Pseudomonadota</taxon>
        <taxon>Betaproteobacteria</taxon>
        <taxon>Burkholderiales</taxon>
        <taxon>Sphaerotilaceae</taxon>
        <taxon>Ideonella</taxon>
    </lineage>
</organism>
<protein>
    <submittedName>
        <fullName evidence="5">LytTR family DNA-binding domain-containing protein</fullName>
    </submittedName>
</protein>
<dbReference type="Pfam" id="PF04397">
    <property type="entry name" value="LytTR"/>
    <property type="match status" value="1"/>
</dbReference>
<dbReference type="RefSeq" id="WP_341427076.1">
    <property type="nucleotide sequence ID" value="NZ_JBBUTG010000011.1"/>
</dbReference>
<dbReference type="InterPro" id="IPR007492">
    <property type="entry name" value="LytTR_DNA-bd_dom"/>
</dbReference>
<dbReference type="InterPro" id="IPR001789">
    <property type="entry name" value="Sig_transdc_resp-reg_receiver"/>
</dbReference>
<evidence type="ECO:0000259" key="4">
    <source>
        <dbReference type="PROSITE" id="PS50930"/>
    </source>
</evidence>
<dbReference type="InterPro" id="IPR046947">
    <property type="entry name" value="LytR-like"/>
</dbReference>
<feature type="region of interest" description="Disordered" evidence="2">
    <location>
        <begin position="143"/>
        <end position="162"/>
    </location>
</feature>
<dbReference type="Gene3D" id="2.40.50.1020">
    <property type="entry name" value="LytTr DNA-binding domain"/>
    <property type="match status" value="1"/>
</dbReference>
<dbReference type="SUPFAM" id="SSF52172">
    <property type="entry name" value="CheY-like"/>
    <property type="match status" value="1"/>
</dbReference>
<dbReference type="PROSITE" id="PS50930">
    <property type="entry name" value="HTH_LYTTR"/>
    <property type="match status" value="1"/>
</dbReference>
<evidence type="ECO:0000313" key="6">
    <source>
        <dbReference type="Proteomes" id="UP001371218"/>
    </source>
</evidence>
<keyword evidence="1" id="KW-0597">Phosphoprotein</keyword>
<dbReference type="PROSITE" id="PS50110">
    <property type="entry name" value="RESPONSE_REGULATORY"/>
    <property type="match status" value="1"/>
</dbReference>
<evidence type="ECO:0000313" key="5">
    <source>
        <dbReference type="EMBL" id="MEK8032659.1"/>
    </source>
</evidence>
<accession>A0ABU9BSE7</accession>
<dbReference type="SMART" id="SM00448">
    <property type="entry name" value="REC"/>
    <property type="match status" value="1"/>
</dbReference>
<name>A0ABU9BSE7_9BURK</name>
<comment type="caution">
    <text evidence="5">The sequence shown here is derived from an EMBL/GenBank/DDBJ whole genome shotgun (WGS) entry which is preliminary data.</text>
</comment>
<keyword evidence="5" id="KW-0238">DNA-binding</keyword>
<reference evidence="5 6" key="1">
    <citation type="submission" date="2024-04" db="EMBL/GenBank/DDBJ databases">
        <title>Novel species of the genus Ideonella isolated from streams.</title>
        <authorList>
            <person name="Lu H."/>
        </authorList>
    </citation>
    <scope>NUCLEOTIDE SEQUENCE [LARGE SCALE GENOMIC DNA]</scope>
    <source>
        <strain evidence="5 6">DXS29W</strain>
    </source>
</reference>
<feature type="domain" description="HTH LytTR-type" evidence="4">
    <location>
        <begin position="190"/>
        <end position="292"/>
    </location>
</feature>
<keyword evidence="6" id="KW-1185">Reference proteome</keyword>
<gene>
    <name evidence="5" type="ORF">AACH06_17710</name>
</gene>
<dbReference type="PANTHER" id="PTHR37299:SF1">
    <property type="entry name" value="STAGE 0 SPORULATION PROTEIN A HOMOLOG"/>
    <property type="match status" value="1"/>
</dbReference>
<sequence>MSDASVDDPGLAATALIAEDEPLLAHALQAELRRAWPGLQVVAHAPDGDAAVELALQHLPELLFLDIRMPGRSGLEAAQAIVEDWPADRLLPLVVFITAYDQYALQAFEATAVDYLLKPVQSARLVASCQRLRGLVARRRPAAGQPVSSLHTGSGGGTAGPDGEHLLSQLRQLLGAPPSAGSAPQWLSVVQASIGSTVHMVPIEDVIYFEAADKYIRVISATREYLIRTSLRELLPQLDPQRFWQVHRGTVVQAREIDQALRDEAGRVQLVLRQRPERLNVSRIYAPRFKGM</sequence>
<feature type="modified residue" description="4-aspartylphosphate" evidence="1">
    <location>
        <position position="66"/>
    </location>
</feature>
<dbReference type="Gene3D" id="3.40.50.2300">
    <property type="match status" value="1"/>
</dbReference>
<dbReference type="Proteomes" id="UP001371218">
    <property type="component" value="Unassembled WGS sequence"/>
</dbReference>
<dbReference type="GO" id="GO:0003677">
    <property type="term" value="F:DNA binding"/>
    <property type="evidence" value="ECO:0007669"/>
    <property type="project" value="UniProtKB-KW"/>
</dbReference>
<evidence type="ECO:0000259" key="3">
    <source>
        <dbReference type="PROSITE" id="PS50110"/>
    </source>
</evidence>
<dbReference type="PANTHER" id="PTHR37299">
    <property type="entry name" value="TRANSCRIPTIONAL REGULATOR-RELATED"/>
    <property type="match status" value="1"/>
</dbReference>